<evidence type="ECO:0000256" key="1">
    <source>
        <dbReference type="SAM" id="Phobius"/>
    </source>
</evidence>
<keyword evidence="3" id="KW-1185">Reference proteome</keyword>
<keyword evidence="1" id="KW-1133">Transmembrane helix</keyword>
<proteinExistence type="predicted"/>
<dbReference type="AlphaFoldDB" id="A0A5N6SUF2"/>
<feature type="transmembrane region" description="Helical" evidence="1">
    <location>
        <begin position="31"/>
        <end position="51"/>
    </location>
</feature>
<dbReference type="Proteomes" id="UP000325672">
    <property type="component" value="Unassembled WGS sequence"/>
</dbReference>
<evidence type="ECO:0000313" key="3">
    <source>
        <dbReference type="Proteomes" id="UP000325672"/>
    </source>
</evidence>
<dbReference type="RefSeq" id="XP_031913086.1">
    <property type="nucleotide sequence ID" value="XM_032054703.1"/>
</dbReference>
<reference evidence="2 3" key="1">
    <citation type="submission" date="2019-04" db="EMBL/GenBank/DDBJ databases">
        <title>Friends and foes A comparative genomics study of 23 Aspergillus species from section Flavi.</title>
        <authorList>
            <consortium name="DOE Joint Genome Institute"/>
            <person name="Kjaerbolling I."/>
            <person name="Vesth T."/>
            <person name="Frisvad J.C."/>
            <person name="Nybo J.L."/>
            <person name="Theobald S."/>
            <person name="Kildgaard S."/>
            <person name="Isbrandt T."/>
            <person name="Kuo A."/>
            <person name="Sato A."/>
            <person name="Lyhne E.K."/>
            <person name="Kogle M.E."/>
            <person name="Wiebenga A."/>
            <person name="Kun R.S."/>
            <person name="Lubbers R.J."/>
            <person name="Makela M.R."/>
            <person name="Barry K."/>
            <person name="Chovatia M."/>
            <person name="Clum A."/>
            <person name="Daum C."/>
            <person name="Haridas S."/>
            <person name="He G."/>
            <person name="LaButti K."/>
            <person name="Lipzen A."/>
            <person name="Mondo S."/>
            <person name="Riley R."/>
            <person name="Salamov A."/>
            <person name="Simmons B.A."/>
            <person name="Magnuson J.K."/>
            <person name="Henrissat B."/>
            <person name="Mortensen U.H."/>
            <person name="Larsen T.O."/>
            <person name="Devries R.P."/>
            <person name="Grigoriev I.V."/>
            <person name="Machida M."/>
            <person name="Baker S.E."/>
            <person name="Andersen M.R."/>
        </authorList>
    </citation>
    <scope>NUCLEOTIDE SEQUENCE [LARGE SCALE GENOMIC DNA]</scope>
    <source>
        <strain evidence="2 3">CBS 117625</strain>
    </source>
</reference>
<protein>
    <submittedName>
        <fullName evidence="2">Uncharacterized protein</fullName>
    </submittedName>
</protein>
<keyword evidence="1" id="KW-0812">Transmembrane</keyword>
<keyword evidence="1" id="KW-0472">Membrane</keyword>
<organism evidence="2 3">
    <name type="scientific">Aspergillus pseudotamarii</name>
    <dbReference type="NCBI Taxonomy" id="132259"/>
    <lineage>
        <taxon>Eukaryota</taxon>
        <taxon>Fungi</taxon>
        <taxon>Dikarya</taxon>
        <taxon>Ascomycota</taxon>
        <taxon>Pezizomycotina</taxon>
        <taxon>Eurotiomycetes</taxon>
        <taxon>Eurotiomycetidae</taxon>
        <taxon>Eurotiales</taxon>
        <taxon>Aspergillaceae</taxon>
        <taxon>Aspergillus</taxon>
        <taxon>Aspergillus subgen. Circumdati</taxon>
    </lineage>
</organism>
<sequence>MQHLTTNRKSSGCSLLYVSVPHTLTRISCTALISLHIILGCYKLSILYLYLTNQPPNSL</sequence>
<dbReference type="GeneID" id="43638913"/>
<evidence type="ECO:0000313" key="2">
    <source>
        <dbReference type="EMBL" id="KAE8137023.1"/>
    </source>
</evidence>
<name>A0A5N6SUF2_ASPPS</name>
<dbReference type="EMBL" id="ML743580">
    <property type="protein sequence ID" value="KAE8137023.1"/>
    <property type="molecule type" value="Genomic_DNA"/>
</dbReference>
<accession>A0A5N6SUF2</accession>
<gene>
    <name evidence="2" type="ORF">BDV38DRAFT_247879</name>
</gene>